<evidence type="ECO:0000313" key="7">
    <source>
        <dbReference type="EMBL" id="MBB6334889.1"/>
    </source>
</evidence>
<evidence type="ECO:0000256" key="2">
    <source>
        <dbReference type="ARBA" id="ARBA00010961"/>
    </source>
</evidence>
<name>A0A923E7E5_9ACTO</name>
<dbReference type="GO" id="GO:0004803">
    <property type="term" value="F:transposase activity"/>
    <property type="evidence" value="ECO:0007669"/>
    <property type="project" value="InterPro"/>
</dbReference>
<evidence type="ECO:0000256" key="5">
    <source>
        <dbReference type="ARBA" id="ARBA00023172"/>
    </source>
</evidence>
<feature type="region of interest" description="Disordered" evidence="6">
    <location>
        <begin position="76"/>
        <end position="101"/>
    </location>
</feature>
<dbReference type="GO" id="GO:0003677">
    <property type="term" value="F:DNA binding"/>
    <property type="evidence" value="ECO:0007669"/>
    <property type="project" value="UniProtKB-KW"/>
</dbReference>
<evidence type="ECO:0000256" key="4">
    <source>
        <dbReference type="ARBA" id="ARBA00023125"/>
    </source>
</evidence>
<dbReference type="Proteomes" id="UP000617426">
    <property type="component" value="Unassembled WGS sequence"/>
</dbReference>
<feature type="compositionally biased region" description="Low complexity" evidence="6">
    <location>
        <begin position="78"/>
        <end position="94"/>
    </location>
</feature>
<dbReference type="EMBL" id="JACHMK010000001">
    <property type="protein sequence ID" value="MBB6334889.1"/>
    <property type="molecule type" value="Genomic_DNA"/>
</dbReference>
<reference evidence="7" key="1">
    <citation type="submission" date="2020-08" db="EMBL/GenBank/DDBJ databases">
        <title>Sequencing the genomes of 1000 actinobacteria strains.</title>
        <authorList>
            <person name="Klenk H.-P."/>
        </authorList>
    </citation>
    <scope>NUCLEOTIDE SEQUENCE</scope>
    <source>
        <strain evidence="7">DSM 10695</strain>
    </source>
</reference>
<keyword evidence="8" id="KW-1185">Reference proteome</keyword>
<comment type="similarity">
    <text evidence="2">Belongs to the transposase mutator family.</text>
</comment>
<dbReference type="AlphaFoldDB" id="A0A923E7E5"/>
<sequence>MLTDAEADLTAFATLTPEHWQKVWSNTPIERLKCEIKRRADLVQIFPDRQPANPLIGAVLLEQHKEWQYGEHRYFSDTPYANSSTPPPTSTKAPNPTPLTT</sequence>
<comment type="function">
    <text evidence="1">Required for the transposition of the insertion element.</text>
</comment>
<dbReference type="RefSeq" id="WP_221437843.1">
    <property type="nucleotide sequence ID" value="NZ_JACHMK010000001.1"/>
</dbReference>
<keyword evidence="3" id="KW-0815">Transposition</keyword>
<dbReference type="InterPro" id="IPR001207">
    <property type="entry name" value="Transposase_mutator"/>
</dbReference>
<evidence type="ECO:0000256" key="3">
    <source>
        <dbReference type="ARBA" id="ARBA00022578"/>
    </source>
</evidence>
<protein>
    <submittedName>
        <fullName evidence="7">Transposase-like protein</fullName>
    </submittedName>
</protein>
<dbReference type="GO" id="GO:0006313">
    <property type="term" value="P:DNA transposition"/>
    <property type="evidence" value="ECO:0007669"/>
    <property type="project" value="InterPro"/>
</dbReference>
<evidence type="ECO:0000256" key="6">
    <source>
        <dbReference type="SAM" id="MobiDB-lite"/>
    </source>
</evidence>
<keyword evidence="5" id="KW-0233">DNA recombination</keyword>
<organism evidence="7 8">
    <name type="scientific">Schaalia hyovaginalis</name>
    <dbReference type="NCBI Taxonomy" id="29316"/>
    <lineage>
        <taxon>Bacteria</taxon>
        <taxon>Bacillati</taxon>
        <taxon>Actinomycetota</taxon>
        <taxon>Actinomycetes</taxon>
        <taxon>Actinomycetales</taxon>
        <taxon>Actinomycetaceae</taxon>
        <taxon>Schaalia</taxon>
    </lineage>
</organism>
<proteinExistence type="inferred from homology"/>
<dbReference type="Pfam" id="PF00872">
    <property type="entry name" value="Transposase_mut"/>
    <property type="match status" value="1"/>
</dbReference>
<evidence type="ECO:0000256" key="1">
    <source>
        <dbReference type="ARBA" id="ARBA00002190"/>
    </source>
</evidence>
<accession>A0A923E7E5</accession>
<evidence type="ECO:0000313" key="8">
    <source>
        <dbReference type="Proteomes" id="UP000617426"/>
    </source>
</evidence>
<gene>
    <name evidence="7" type="ORF">HD592_001454</name>
</gene>
<keyword evidence="4" id="KW-0238">DNA-binding</keyword>
<comment type="caution">
    <text evidence="7">The sequence shown here is derived from an EMBL/GenBank/DDBJ whole genome shotgun (WGS) entry which is preliminary data.</text>
</comment>